<dbReference type="Pfam" id="PF03845">
    <property type="entry name" value="Spore_permease"/>
    <property type="match status" value="1"/>
</dbReference>
<evidence type="ECO:0000313" key="9">
    <source>
        <dbReference type="EMBL" id="KEP27658.1"/>
    </source>
</evidence>
<feature type="transmembrane region" description="Helical" evidence="8">
    <location>
        <begin position="40"/>
        <end position="61"/>
    </location>
</feature>
<dbReference type="NCBIfam" id="TIGR00912">
    <property type="entry name" value="2A0309"/>
    <property type="match status" value="1"/>
</dbReference>
<protein>
    <submittedName>
        <fullName evidence="9">Spore gernimation protein</fullName>
    </submittedName>
</protein>
<feature type="transmembrane region" description="Helical" evidence="8">
    <location>
        <begin position="112"/>
        <end position="132"/>
    </location>
</feature>
<comment type="subcellular location">
    <subcellularLocation>
        <location evidence="1">Membrane</location>
        <topology evidence="1">Multi-pass membrane protein</topology>
    </subcellularLocation>
</comment>
<feature type="transmembrane region" description="Helical" evidence="8">
    <location>
        <begin position="81"/>
        <end position="100"/>
    </location>
</feature>
<evidence type="ECO:0000256" key="5">
    <source>
        <dbReference type="ARBA" id="ARBA00022692"/>
    </source>
</evidence>
<dbReference type="GO" id="GO:0009847">
    <property type="term" value="P:spore germination"/>
    <property type="evidence" value="ECO:0007669"/>
    <property type="project" value="InterPro"/>
</dbReference>
<feature type="transmembrane region" description="Helical" evidence="8">
    <location>
        <begin position="220"/>
        <end position="243"/>
    </location>
</feature>
<proteinExistence type="inferred from homology"/>
<evidence type="ECO:0000256" key="8">
    <source>
        <dbReference type="SAM" id="Phobius"/>
    </source>
</evidence>
<feature type="transmembrane region" description="Helical" evidence="8">
    <location>
        <begin position="272"/>
        <end position="294"/>
    </location>
</feature>
<feature type="transmembrane region" description="Helical" evidence="8">
    <location>
        <begin position="144"/>
        <end position="167"/>
    </location>
</feature>
<dbReference type="AlphaFoldDB" id="A0A081LEI2"/>
<evidence type="ECO:0000256" key="7">
    <source>
        <dbReference type="ARBA" id="ARBA00023136"/>
    </source>
</evidence>
<dbReference type="GO" id="GO:0016020">
    <property type="term" value="C:membrane"/>
    <property type="evidence" value="ECO:0007669"/>
    <property type="project" value="UniProtKB-SubCell"/>
</dbReference>
<comment type="similarity">
    <text evidence="2">Belongs to the amino acid-polyamine-organocation (APC) superfamily. Spore germination protein (SGP) (TC 2.A.3.9) family.</text>
</comment>
<dbReference type="Gene3D" id="1.20.1740.10">
    <property type="entry name" value="Amino acid/polyamine transporter I"/>
    <property type="match status" value="1"/>
</dbReference>
<keyword evidence="7 8" id="KW-0472">Membrane</keyword>
<sequence>MYRAEKLSLLQVTILCSSTMIGAGILTIPRSSANSGSPDGWIIVLIQGVIFAFVAFLLGWIAEKNAPDTIFESNTKGAGAFFGTIFNLMLIAYLLGIVGFEARVLGEVVQFFLLQSTPLSVIVMIFLLVAIYHLKSGIFPIVKLVTYIYPIALIIYIGLMLFCLKIFDFDYLRPVMAHGFKDFSNLFSQTFIQFTGFEVILFVVPLIYKDKWSKAKWAAAIGVGITTLVYSLTLFIVIGSMTVGETKSLTWPTVSLIQALELEGVFIERFDIFLLTIWTCQQFICMLGFFQFAIRGCHTVFKTTNLTRLLWLLFLITSALSLFPRSINEVFYYSTLLGYALFAILAIPFITAILLMIRKKWGGRSA</sequence>
<comment type="caution">
    <text evidence="9">The sequence shown here is derived from an EMBL/GenBank/DDBJ whole genome shotgun (WGS) entry which is preliminary data.</text>
</comment>
<dbReference type="OrthoDB" id="2661055at2"/>
<dbReference type="PANTHER" id="PTHR34975">
    <property type="entry name" value="SPORE GERMINATION PROTEIN A2"/>
    <property type="match status" value="1"/>
</dbReference>
<keyword evidence="10" id="KW-1185">Reference proteome</keyword>
<evidence type="ECO:0000256" key="2">
    <source>
        <dbReference type="ARBA" id="ARBA00007998"/>
    </source>
</evidence>
<keyword evidence="6 8" id="KW-1133">Transmembrane helix</keyword>
<reference evidence="9 10" key="1">
    <citation type="submission" date="2012-09" db="EMBL/GenBank/DDBJ databases">
        <title>Genome Sequence of Bacillus sp. DW5-4.</title>
        <authorList>
            <person name="Lai Q."/>
            <person name="Liu Y."/>
            <person name="Shao Z."/>
        </authorList>
    </citation>
    <scope>NUCLEOTIDE SEQUENCE [LARGE SCALE GENOMIC DNA]</scope>
    <source>
        <strain evidence="9 10">DW5-4</strain>
    </source>
</reference>
<evidence type="ECO:0000256" key="4">
    <source>
        <dbReference type="ARBA" id="ARBA00022544"/>
    </source>
</evidence>
<accession>A0A081LEI2</accession>
<dbReference type="RefSeq" id="WP_034318479.1">
    <property type="nucleotide sequence ID" value="NZ_JOTP01000003.1"/>
</dbReference>
<dbReference type="PANTHER" id="PTHR34975:SF2">
    <property type="entry name" value="SPORE GERMINATION PROTEIN A2"/>
    <property type="match status" value="1"/>
</dbReference>
<dbReference type="EMBL" id="JOTP01000003">
    <property type="protein sequence ID" value="KEP27658.1"/>
    <property type="molecule type" value="Genomic_DNA"/>
</dbReference>
<evidence type="ECO:0000256" key="1">
    <source>
        <dbReference type="ARBA" id="ARBA00004141"/>
    </source>
</evidence>
<feature type="transmembrane region" description="Helical" evidence="8">
    <location>
        <begin position="7"/>
        <end position="28"/>
    </location>
</feature>
<evidence type="ECO:0000256" key="3">
    <source>
        <dbReference type="ARBA" id="ARBA00022448"/>
    </source>
</evidence>
<feature type="transmembrane region" description="Helical" evidence="8">
    <location>
        <begin position="187"/>
        <end position="208"/>
    </location>
</feature>
<organism evidence="9 10">
    <name type="scientific">Bacillus zhangzhouensis</name>
    <dbReference type="NCBI Taxonomy" id="1178540"/>
    <lineage>
        <taxon>Bacteria</taxon>
        <taxon>Bacillati</taxon>
        <taxon>Bacillota</taxon>
        <taxon>Bacilli</taxon>
        <taxon>Bacillales</taxon>
        <taxon>Bacillaceae</taxon>
        <taxon>Bacillus</taxon>
    </lineage>
</organism>
<dbReference type="eggNOG" id="COG0814">
    <property type="taxonomic scope" value="Bacteria"/>
</dbReference>
<dbReference type="InterPro" id="IPR004761">
    <property type="entry name" value="Spore_GerAB"/>
</dbReference>
<evidence type="ECO:0000313" key="10">
    <source>
        <dbReference type="Proteomes" id="UP000028091"/>
    </source>
</evidence>
<keyword evidence="5 8" id="KW-0812">Transmembrane</keyword>
<gene>
    <name evidence="9" type="ORF">BA70_11055</name>
</gene>
<evidence type="ECO:0000256" key="6">
    <source>
        <dbReference type="ARBA" id="ARBA00022989"/>
    </source>
</evidence>
<name>A0A081LEI2_9BACI</name>
<keyword evidence="3" id="KW-0813">Transport</keyword>
<keyword evidence="4" id="KW-0309">Germination</keyword>
<dbReference type="Proteomes" id="UP000028091">
    <property type="component" value="Unassembled WGS sequence"/>
</dbReference>
<feature type="transmembrane region" description="Helical" evidence="8">
    <location>
        <begin position="306"/>
        <end position="324"/>
    </location>
</feature>
<feature type="transmembrane region" description="Helical" evidence="8">
    <location>
        <begin position="336"/>
        <end position="357"/>
    </location>
</feature>